<evidence type="ECO:0000313" key="4">
    <source>
        <dbReference type="EMBL" id="AFP00526.1"/>
    </source>
</evidence>
<keyword evidence="1 2" id="KW-0175">Coiled coil</keyword>
<dbReference type="AlphaFoldDB" id="V9KQF4"/>
<dbReference type="EMBL" id="JW868008">
    <property type="protein sequence ID" value="AFP00526.1"/>
    <property type="molecule type" value="mRNA"/>
</dbReference>
<dbReference type="PANTHER" id="PTHR34768:SF2">
    <property type="entry name" value="COILED-COIL DOMAIN CONTAINING 89"/>
    <property type="match status" value="1"/>
</dbReference>
<evidence type="ECO:0000256" key="3">
    <source>
        <dbReference type="SAM" id="MobiDB-lite"/>
    </source>
</evidence>
<proteinExistence type="evidence at transcript level"/>
<dbReference type="InterPro" id="IPR043450">
    <property type="entry name" value="CCDC89-like"/>
</dbReference>
<accession>V9KQF4</accession>
<organism evidence="4">
    <name type="scientific">Callorhinchus milii</name>
    <name type="common">Ghost shark</name>
    <dbReference type="NCBI Taxonomy" id="7868"/>
    <lineage>
        <taxon>Eukaryota</taxon>
        <taxon>Metazoa</taxon>
        <taxon>Chordata</taxon>
        <taxon>Craniata</taxon>
        <taxon>Vertebrata</taxon>
        <taxon>Chondrichthyes</taxon>
        <taxon>Holocephali</taxon>
        <taxon>Chimaeriformes</taxon>
        <taxon>Callorhinchidae</taxon>
        <taxon>Callorhinchus</taxon>
    </lineage>
</organism>
<evidence type="ECO:0000256" key="1">
    <source>
        <dbReference type="ARBA" id="ARBA00023054"/>
    </source>
</evidence>
<feature type="coiled-coil region" evidence="2">
    <location>
        <begin position="74"/>
        <end position="337"/>
    </location>
</feature>
<name>V9KQF4_CALMI</name>
<dbReference type="PANTHER" id="PTHR34768">
    <property type="entry name" value="COILED-COIL DOMAIN-CONTAINING PROTEIN 89"/>
    <property type="match status" value="1"/>
</dbReference>
<reference evidence="4" key="1">
    <citation type="journal article" date="2014" name="Nature">
        <title>Elephant shark genome provides unique insights into gnathostome evolution.</title>
        <authorList>
            <consortium name="International Elephant Shark Genome Sequencing Consortium"/>
            <person name="Venkatesh B."/>
            <person name="Lee A.P."/>
            <person name="Ravi V."/>
            <person name="Maurya A.K."/>
            <person name="Lian M.M."/>
            <person name="Swann J.B."/>
            <person name="Ohta Y."/>
            <person name="Flajnik M.F."/>
            <person name="Sutoh Y."/>
            <person name="Kasahara M."/>
            <person name="Hoon S."/>
            <person name="Gangu V."/>
            <person name="Roy S.W."/>
            <person name="Irimia M."/>
            <person name="Korzh V."/>
            <person name="Kondrychyn I."/>
            <person name="Lim Z.W."/>
            <person name="Tay B.H."/>
            <person name="Tohari S."/>
            <person name="Kong K.W."/>
            <person name="Ho S."/>
            <person name="Lorente-Galdos B."/>
            <person name="Quilez J."/>
            <person name="Marques-Bonet T."/>
            <person name="Raney B.J."/>
            <person name="Ingham P.W."/>
            <person name="Tay A."/>
            <person name="Hillier L.W."/>
            <person name="Minx P."/>
            <person name="Boehm T."/>
            <person name="Wilson R.K."/>
            <person name="Brenner S."/>
            <person name="Warren W.C."/>
        </authorList>
    </citation>
    <scope>NUCLEOTIDE SEQUENCE</scope>
    <source>
        <tissue evidence="4">Kidney</tissue>
    </source>
</reference>
<protein>
    <submittedName>
        <fullName evidence="4">Coiled-coil domain-containing protein 89</fullName>
    </submittedName>
</protein>
<feature type="region of interest" description="Disordered" evidence="3">
    <location>
        <begin position="1"/>
        <end position="28"/>
    </location>
</feature>
<evidence type="ECO:0000256" key="2">
    <source>
        <dbReference type="SAM" id="Coils"/>
    </source>
</evidence>
<sequence>MEGQQTPHRPPGAPGPASQDSREQMDEIQATLEKLRGLSQDDKTEHAMLRSRIDEQSHLICILKKRSDEFLLRCQALEQINTELENYQENLNEQVERERKKSIMLENRFMDLAHNHEEIIKFKDEYKRQNAELRKENERLQIENRNLFSRSLQLKDDQILQLTAEVKELANKCKELQQDCKQKAQVIQEKEAEFLEKQKSAEAMYLKEIESLKQILTQLEKRCSVAEMEQKKVTENRKRKETELQDTLQTLSKEKKELLQLCMDRGKIIQDRQRDIQELEDKLRKAKKACKDAEERFNYDATMVNTNLKIKGLQLHLNRSEQAYTDLKKEFEAFKKHSIDLLTTEQELNAAIRHRIA</sequence>